<protein>
    <recommendedName>
        <fullName evidence="2">SH3b domain-containing protein</fullName>
    </recommendedName>
</protein>
<dbReference type="EMBL" id="CADCUS010000101">
    <property type="protein sequence ID" value="CAA9387559.1"/>
    <property type="molecule type" value="Genomic_DNA"/>
</dbReference>
<evidence type="ECO:0000313" key="3">
    <source>
        <dbReference type="EMBL" id="CAA9387559.1"/>
    </source>
</evidence>
<feature type="signal peptide" evidence="1">
    <location>
        <begin position="1"/>
        <end position="34"/>
    </location>
</feature>
<dbReference type="Pfam" id="PF08239">
    <property type="entry name" value="SH3_3"/>
    <property type="match status" value="1"/>
</dbReference>
<reference evidence="3" key="1">
    <citation type="submission" date="2020-02" db="EMBL/GenBank/DDBJ databases">
        <authorList>
            <person name="Meier V. D."/>
        </authorList>
    </citation>
    <scope>NUCLEOTIDE SEQUENCE</scope>
    <source>
        <strain evidence="3">AVDCRST_MAG66</strain>
    </source>
</reference>
<proteinExistence type="predicted"/>
<feature type="non-terminal residue" evidence="3">
    <location>
        <position position="244"/>
    </location>
</feature>
<feature type="chain" id="PRO_5027054411" description="SH3b domain-containing protein" evidence="1">
    <location>
        <begin position="35"/>
        <end position="244"/>
    </location>
</feature>
<evidence type="ECO:0000259" key="2">
    <source>
        <dbReference type="SMART" id="SM00287"/>
    </source>
</evidence>
<dbReference type="Gene3D" id="2.30.30.40">
    <property type="entry name" value="SH3 Domains"/>
    <property type="match status" value="2"/>
</dbReference>
<evidence type="ECO:0000256" key="1">
    <source>
        <dbReference type="SAM" id="SignalP"/>
    </source>
</evidence>
<keyword evidence="1" id="KW-0732">Signal</keyword>
<accession>A0A6J4NK88</accession>
<feature type="domain" description="SH3b" evidence="2">
    <location>
        <begin position="128"/>
        <end position="191"/>
    </location>
</feature>
<dbReference type="PANTHER" id="PTHR34408">
    <property type="entry name" value="FAMILY PROTEIN, PUTATIVE-RELATED"/>
    <property type="match status" value="1"/>
</dbReference>
<dbReference type="SMART" id="SM00287">
    <property type="entry name" value="SH3b"/>
    <property type="match status" value="2"/>
</dbReference>
<dbReference type="InterPro" id="IPR003646">
    <property type="entry name" value="SH3-like_bac-type"/>
</dbReference>
<name>A0A6J4NK88_9PSEU</name>
<dbReference type="PANTHER" id="PTHR34408:SF1">
    <property type="entry name" value="GLYCOSYL HYDROLASE FAMILY 19 DOMAIN-CONTAINING PROTEIN HI_1415"/>
    <property type="match status" value="1"/>
</dbReference>
<dbReference type="AlphaFoldDB" id="A0A6J4NK88"/>
<gene>
    <name evidence="3" type="ORF">AVDCRST_MAG66-708</name>
</gene>
<sequence>MRFGRHVATAVLGASLVFGGVAAGVASLAPSASAQEVGAAAIGAGDTATVNANLLNVRQTPSLSGTILTTLGFGAQVSVVTGPVLSDGYTWFRLQQNGAFIGWAATAFLTETSGAPAPGTPAGQFAYGTTVRVNTDALNVRSLPALTASVLTVYALGRTATITGGPTVADGITWYAVDNTGWVAGQFLAAGSGPAPGPGTPAGKFTVGNTVFVNAATVNIRSGAGLSFPANYTAAYGETFTIRQ</sequence>
<dbReference type="InterPro" id="IPR052354">
    <property type="entry name" value="Cell_Wall_Dynamics_Protein"/>
</dbReference>
<feature type="domain" description="SH3b" evidence="2">
    <location>
        <begin position="45"/>
        <end position="113"/>
    </location>
</feature>
<organism evidence="3">
    <name type="scientific">uncultured Pseudonocardia sp</name>
    <dbReference type="NCBI Taxonomy" id="211455"/>
    <lineage>
        <taxon>Bacteria</taxon>
        <taxon>Bacillati</taxon>
        <taxon>Actinomycetota</taxon>
        <taxon>Actinomycetes</taxon>
        <taxon>Pseudonocardiales</taxon>
        <taxon>Pseudonocardiaceae</taxon>
        <taxon>Pseudonocardia</taxon>
        <taxon>environmental samples</taxon>
    </lineage>
</organism>